<protein>
    <submittedName>
        <fullName evidence="1">Uncharacterized transposon-derived protein F54H12.3</fullName>
    </submittedName>
</protein>
<dbReference type="Proteomes" id="UP001054837">
    <property type="component" value="Unassembled WGS sequence"/>
</dbReference>
<dbReference type="EMBL" id="BPLQ01003462">
    <property type="protein sequence ID" value="GIY00672.1"/>
    <property type="molecule type" value="Genomic_DNA"/>
</dbReference>
<dbReference type="InterPro" id="IPR012337">
    <property type="entry name" value="RNaseH-like_sf"/>
</dbReference>
<dbReference type="PANTHER" id="PTHR46585">
    <property type="entry name" value="INTEGRASE CORE DOMAIN CONTAINING PROTEIN"/>
    <property type="match status" value="1"/>
</dbReference>
<dbReference type="AlphaFoldDB" id="A0AAV4PX11"/>
<keyword evidence="2" id="KW-1185">Reference proteome</keyword>
<name>A0AAV4PX11_9ARAC</name>
<dbReference type="SUPFAM" id="SSF53098">
    <property type="entry name" value="Ribonuclease H-like"/>
    <property type="match status" value="1"/>
</dbReference>
<dbReference type="InterPro" id="IPR038765">
    <property type="entry name" value="Papain-like_cys_pep_sf"/>
</dbReference>
<accession>A0AAV4PX11</accession>
<evidence type="ECO:0000313" key="2">
    <source>
        <dbReference type="Proteomes" id="UP001054837"/>
    </source>
</evidence>
<dbReference type="PANTHER" id="PTHR46585:SF1">
    <property type="entry name" value="CHROMO DOMAIN-CONTAINING PROTEIN"/>
    <property type="match status" value="1"/>
</dbReference>
<comment type="caution">
    <text evidence="1">The sequence shown here is derived from an EMBL/GenBank/DDBJ whole genome shotgun (WGS) entry which is preliminary data.</text>
</comment>
<sequence length="185" mass="21507">MSLEKFYKNPKEPASFGGINALRRAVGKQVKTKDIKQWLETKDSYTLHKPARRNFKKNRVIVGDVFSKYAWAIPLKDKTGQSILKGFQKIFKERKPKSLQTDKDESSEPGSHWLAFYCENGCIEFFDSFGNPPDFYDPRFHEITLRYPSVCWNSTPLQNLTSNVCGMYCIYFILKDVKEILCILL</sequence>
<proteinExistence type="predicted"/>
<evidence type="ECO:0000313" key="1">
    <source>
        <dbReference type="EMBL" id="GIY00672.1"/>
    </source>
</evidence>
<dbReference type="Gene3D" id="3.40.395.10">
    <property type="entry name" value="Adenoviral Proteinase, Chain A"/>
    <property type="match status" value="1"/>
</dbReference>
<organism evidence="1 2">
    <name type="scientific">Caerostris darwini</name>
    <dbReference type="NCBI Taxonomy" id="1538125"/>
    <lineage>
        <taxon>Eukaryota</taxon>
        <taxon>Metazoa</taxon>
        <taxon>Ecdysozoa</taxon>
        <taxon>Arthropoda</taxon>
        <taxon>Chelicerata</taxon>
        <taxon>Arachnida</taxon>
        <taxon>Araneae</taxon>
        <taxon>Araneomorphae</taxon>
        <taxon>Entelegynae</taxon>
        <taxon>Araneoidea</taxon>
        <taxon>Araneidae</taxon>
        <taxon>Caerostris</taxon>
    </lineage>
</organism>
<dbReference type="SUPFAM" id="SSF54001">
    <property type="entry name" value="Cysteine proteinases"/>
    <property type="match status" value="1"/>
</dbReference>
<gene>
    <name evidence="1" type="primary">F54H12.3_34</name>
    <name evidence="1" type="ORF">CDAR_517831</name>
</gene>
<reference evidence="1 2" key="1">
    <citation type="submission" date="2021-06" db="EMBL/GenBank/DDBJ databases">
        <title>Caerostris darwini draft genome.</title>
        <authorList>
            <person name="Kono N."/>
            <person name="Arakawa K."/>
        </authorList>
    </citation>
    <scope>NUCLEOTIDE SEQUENCE [LARGE SCALE GENOMIC DNA]</scope>
</reference>